<keyword evidence="3" id="KW-1185">Reference proteome</keyword>
<reference evidence="2 3" key="1">
    <citation type="submission" date="2024-03" db="EMBL/GenBank/DDBJ databases">
        <authorList>
            <person name="Jo J.-H."/>
        </authorList>
    </citation>
    <scope>NUCLEOTIDE SEQUENCE [LARGE SCALE GENOMIC DNA]</scope>
    <source>
        <strain evidence="2 3">PS1R-30</strain>
    </source>
</reference>
<evidence type="ECO:0000313" key="3">
    <source>
        <dbReference type="Proteomes" id="UP001361239"/>
    </source>
</evidence>
<organism evidence="2 3">
    <name type="scientific">Novosphingobium anseongense</name>
    <dbReference type="NCBI Taxonomy" id="3133436"/>
    <lineage>
        <taxon>Bacteria</taxon>
        <taxon>Pseudomonadati</taxon>
        <taxon>Pseudomonadota</taxon>
        <taxon>Alphaproteobacteria</taxon>
        <taxon>Sphingomonadales</taxon>
        <taxon>Sphingomonadaceae</taxon>
        <taxon>Novosphingobium</taxon>
    </lineage>
</organism>
<comment type="caution">
    <text evidence="2">The sequence shown here is derived from an EMBL/GenBank/DDBJ whole genome shotgun (WGS) entry which is preliminary data.</text>
</comment>
<evidence type="ECO:0000256" key="1">
    <source>
        <dbReference type="SAM" id="MobiDB-lite"/>
    </source>
</evidence>
<dbReference type="RefSeq" id="WP_339585926.1">
    <property type="nucleotide sequence ID" value="NZ_JBBHJZ010000001.1"/>
</dbReference>
<dbReference type="InterPro" id="IPR009562">
    <property type="entry name" value="DUF1178"/>
</dbReference>
<dbReference type="EMBL" id="JBBHJZ010000001">
    <property type="protein sequence ID" value="MEJ5976002.1"/>
    <property type="molecule type" value="Genomic_DNA"/>
</dbReference>
<feature type="region of interest" description="Disordered" evidence="1">
    <location>
        <begin position="50"/>
        <end position="75"/>
    </location>
</feature>
<protein>
    <submittedName>
        <fullName evidence="2">DUF1178 family protein</fullName>
    </submittedName>
</protein>
<evidence type="ECO:0000313" key="2">
    <source>
        <dbReference type="EMBL" id="MEJ5976002.1"/>
    </source>
</evidence>
<accession>A0ABU8RSN2</accession>
<sequence length="157" mass="16876">MIVFDLQCREAGHRFEGWFGSSGDFVAQQERGLVSCPECGSAEVIKSPMAPNLGRKGNQLAPVPVASSPAQPMTKAPMPAEAIKLMHALHAMQAEALKDSRWVGDKFAEESRAMHYGERDAEIIHGQATREEAEALADEGIEVAPLPFPVAPPGEAN</sequence>
<dbReference type="Proteomes" id="UP001361239">
    <property type="component" value="Unassembled WGS sequence"/>
</dbReference>
<proteinExistence type="predicted"/>
<feature type="compositionally biased region" description="Low complexity" evidence="1">
    <location>
        <begin position="61"/>
        <end position="70"/>
    </location>
</feature>
<name>A0ABU8RSN2_9SPHN</name>
<gene>
    <name evidence="2" type="ORF">WG901_05115</name>
</gene>
<dbReference type="PIRSF" id="PIRSF032131">
    <property type="entry name" value="UCP032131"/>
    <property type="match status" value="1"/>
</dbReference>
<dbReference type="Pfam" id="PF06676">
    <property type="entry name" value="DUF1178"/>
    <property type="match status" value="1"/>
</dbReference>